<dbReference type="AlphaFoldDB" id="A0A238U718"/>
<dbReference type="PANTHER" id="PTHR45825">
    <property type="entry name" value="GRANULE-BOUND STARCH SYNTHASE 1, CHLOROPLASTIC/AMYLOPLASTIC"/>
    <property type="match status" value="1"/>
</dbReference>
<reference evidence="11 12" key="1">
    <citation type="submission" date="2017-07" db="EMBL/GenBank/DDBJ databases">
        <authorList>
            <person name="Sun Z.S."/>
            <person name="Albrecht U."/>
            <person name="Echele G."/>
            <person name="Lee C.C."/>
        </authorList>
    </citation>
    <scope>NUCLEOTIDE SEQUENCE [LARGE SCALE GENOMIC DNA]</scope>
    <source>
        <strain evidence="12">type strain: KCTC 22618</strain>
    </source>
</reference>
<dbReference type="Gene3D" id="3.40.50.2000">
    <property type="entry name" value="Glycogen Phosphorylase B"/>
    <property type="match status" value="2"/>
</dbReference>
<evidence type="ECO:0000259" key="9">
    <source>
        <dbReference type="Pfam" id="PF00534"/>
    </source>
</evidence>
<evidence type="ECO:0000256" key="3">
    <source>
        <dbReference type="ARBA" id="ARBA00004964"/>
    </source>
</evidence>
<accession>A0A238U718</accession>
<feature type="domain" description="Starch synthase catalytic" evidence="10">
    <location>
        <begin position="2"/>
        <end position="232"/>
    </location>
</feature>
<dbReference type="HAMAP" id="MF_00484">
    <property type="entry name" value="Glycogen_synth"/>
    <property type="match status" value="1"/>
</dbReference>
<proteinExistence type="inferred from homology"/>
<dbReference type="Proteomes" id="UP000215214">
    <property type="component" value="Chromosome TJEJU"/>
</dbReference>
<dbReference type="UniPathway" id="UPA00164"/>
<dbReference type="RefSeq" id="WP_095070115.1">
    <property type="nucleotide sequence ID" value="NZ_LT899436.1"/>
</dbReference>
<dbReference type="Pfam" id="PF00534">
    <property type="entry name" value="Glycos_transf_1"/>
    <property type="match status" value="1"/>
</dbReference>
<dbReference type="InterPro" id="IPR001296">
    <property type="entry name" value="Glyco_trans_1"/>
</dbReference>
<evidence type="ECO:0000256" key="8">
    <source>
        <dbReference type="HAMAP-Rule" id="MF_00484"/>
    </source>
</evidence>
<comment type="similarity">
    <text evidence="4 8">Belongs to the glycosyltransferase 1 family. Bacterial/plant glycogen synthase subfamily.</text>
</comment>
<dbReference type="Pfam" id="PF08323">
    <property type="entry name" value="Glyco_transf_5"/>
    <property type="match status" value="1"/>
</dbReference>
<evidence type="ECO:0000256" key="1">
    <source>
        <dbReference type="ARBA" id="ARBA00001478"/>
    </source>
</evidence>
<keyword evidence="7 8" id="KW-0320">Glycogen biosynthesis</keyword>
<keyword evidence="12" id="KW-1185">Reference proteome</keyword>
<evidence type="ECO:0000256" key="2">
    <source>
        <dbReference type="ARBA" id="ARBA00002764"/>
    </source>
</evidence>
<protein>
    <recommendedName>
        <fullName evidence="8">Glycogen synthase</fullName>
        <ecNumber evidence="8">2.4.1.21</ecNumber>
    </recommendedName>
    <alternativeName>
        <fullName evidence="8">Starch [bacterial glycogen] synthase</fullName>
    </alternativeName>
</protein>
<dbReference type="InterPro" id="IPR011835">
    <property type="entry name" value="GS/SS"/>
</dbReference>
<feature type="domain" description="Glycosyl transferase family 1" evidence="9">
    <location>
        <begin position="275"/>
        <end position="409"/>
    </location>
</feature>
<comment type="catalytic activity">
    <reaction evidence="1 8">
        <text>[(1-&gt;4)-alpha-D-glucosyl](n) + ADP-alpha-D-glucose = [(1-&gt;4)-alpha-D-glucosyl](n+1) + ADP + H(+)</text>
        <dbReference type="Rhea" id="RHEA:18189"/>
        <dbReference type="Rhea" id="RHEA-COMP:9584"/>
        <dbReference type="Rhea" id="RHEA-COMP:9587"/>
        <dbReference type="ChEBI" id="CHEBI:15378"/>
        <dbReference type="ChEBI" id="CHEBI:15444"/>
        <dbReference type="ChEBI" id="CHEBI:57498"/>
        <dbReference type="ChEBI" id="CHEBI:456216"/>
        <dbReference type="EC" id="2.4.1.21"/>
    </reaction>
</comment>
<dbReference type="EMBL" id="LT899436">
    <property type="protein sequence ID" value="SNR14855.1"/>
    <property type="molecule type" value="Genomic_DNA"/>
</dbReference>
<dbReference type="OrthoDB" id="9808590at2"/>
<dbReference type="PANTHER" id="PTHR45825:SF11">
    <property type="entry name" value="ALPHA AMYLASE DOMAIN-CONTAINING PROTEIN"/>
    <property type="match status" value="1"/>
</dbReference>
<dbReference type="GO" id="GO:0005978">
    <property type="term" value="P:glycogen biosynthetic process"/>
    <property type="evidence" value="ECO:0007669"/>
    <property type="project" value="UniProtKB-UniRule"/>
</dbReference>
<comment type="pathway">
    <text evidence="3 8">Glycan biosynthesis; glycogen biosynthesis.</text>
</comment>
<evidence type="ECO:0000313" key="12">
    <source>
        <dbReference type="Proteomes" id="UP000215214"/>
    </source>
</evidence>
<evidence type="ECO:0000256" key="7">
    <source>
        <dbReference type="ARBA" id="ARBA00023056"/>
    </source>
</evidence>
<sequence>MKILHTSFECYPIAKVGGLADVVGALPKYQRDLKADSIVVMPYYKNSFVQKQKLKEVSNGKLELNDQSYDYNILKFISKKIPFGLYVIQIDNLLDTEAVYGYEDETQRYLGFQLALLDWIINDELEFDVIHCHDHHTSLIPFFINYCNSFKSLEKTPTVLTIHNAQYQGNFSHDKLDLLPEFDFSNVGLLDWYGSVNPLAAGIKCASRVNTVSPSYMEELKQQANGLEGLLRSESEKCVGILNGIDTAIWNPETDKMLKKNYKSTNVVSGKKANKKEICDKYGFDINLPLFGFIGRLVGEKSADLLPLAIKEAIEEHGDINIFVLGSGHEHIEEELIELKELYKGNFNAHIGYDEELSHLVYAGSDFLLMPSRVEPCGLNQMYSLRYGTIPIVRRTGGLKDTVIDIGDGGFGICHDQASVWDICYSIKRAVELFNDTKTFRKIQKQIMKIDHSWTKSAQEYLDLYKSI</sequence>
<name>A0A238U718_9FLAO</name>
<evidence type="ECO:0000313" key="11">
    <source>
        <dbReference type="EMBL" id="SNR14855.1"/>
    </source>
</evidence>
<dbReference type="GO" id="GO:0009011">
    <property type="term" value="F:alpha-1,4-glucan glucosyltransferase (ADP-glucose donor) activity"/>
    <property type="evidence" value="ECO:0007669"/>
    <property type="project" value="UniProtKB-UniRule"/>
</dbReference>
<dbReference type="NCBIfam" id="TIGR02095">
    <property type="entry name" value="glgA"/>
    <property type="match status" value="1"/>
</dbReference>
<dbReference type="GO" id="GO:0004373">
    <property type="term" value="F:alpha-1,4-glucan glucosyltransferase (UDP-glucose donor) activity"/>
    <property type="evidence" value="ECO:0007669"/>
    <property type="project" value="InterPro"/>
</dbReference>
<keyword evidence="6 8" id="KW-0808">Transferase</keyword>
<organism evidence="11 12">
    <name type="scientific">Tenacibaculum jejuense</name>
    <dbReference type="NCBI Taxonomy" id="584609"/>
    <lineage>
        <taxon>Bacteria</taxon>
        <taxon>Pseudomonadati</taxon>
        <taxon>Bacteroidota</taxon>
        <taxon>Flavobacteriia</taxon>
        <taxon>Flavobacteriales</taxon>
        <taxon>Flavobacteriaceae</taxon>
        <taxon>Tenacibaculum</taxon>
    </lineage>
</organism>
<dbReference type="EC" id="2.4.1.21" evidence="8"/>
<evidence type="ECO:0000256" key="5">
    <source>
        <dbReference type="ARBA" id="ARBA00022676"/>
    </source>
</evidence>
<dbReference type="KEGG" id="tje:TJEJU_1105"/>
<gene>
    <name evidence="8 11" type="primary">glgA</name>
    <name evidence="11" type="ORF">TJEJU_1105</name>
</gene>
<dbReference type="CDD" id="cd03791">
    <property type="entry name" value="GT5_Glycogen_synthase_DULL1-like"/>
    <property type="match status" value="1"/>
</dbReference>
<keyword evidence="5 8" id="KW-0328">Glycosyltransferase</keyword>
<evidence type="ECO:0000259" key="10">
    <source>
        <dbReference type="Pfam" id="PF08323"/>
    </source>
</evidence>
<comment type="function">
    <text evidence="2 8">Synthesizes alpha-1,4-glucan chains using ADP-glucose.</text>
</comment>
<evidence type="ECO:0000256" key="6">
    <source>
        <dbReference type="ARBA" id="ARBA00022679"/>
    </source>
</evidence>
<dbReference type="SUPFAM" id="SSF53756">
    <property type="entry name" value="UDP-Glycosyltransferase/glycogen phosphorylase"/>
    <property type="match status" value="1"/>
</dbReference>
<evidence type="ECO:0000256" key="4">
    <source>
        <dbReference type="ARBA" id="ARBA00010281"/>
    </source>
</evidence>
<feature type="binding site" evidence="8">
    <location>
        <position position="15"/>
    </location>
    <ligand>
        <name>ADP-alpha-D-glucose</name>
        <dbReference type="ChEBI" id="CHEBI:57498"/>
    </ligand>
</feature>
<dbReference type="InterPro" id="IPR013534">
    <property type="entry name" value="Starch_synth_cat_dom"/>
</dbReference>